<feature type="transmembrane region" description="Helical" evidence="6">
    <location>
        <begin position="75"/>
        <end position="95"/>
    </location>
</feature>
<name>A0A6L6PM18_9BURK</name>
<dbReference type="PIRSF" id="PIRSF005859">
    <property type="entry name" value="PBR"/>
    <property type="match status" value="1"/>
</dbReference>
<dbReference type="AlphaFoldDB" id="A0A6L6PM18"/>
<gene>
    <name evidence="7" type="ORF">GM676_19475</name>
</gene>
<comment type="subcellular location">
    <subcellularLocation>
        <location evidence="1">Membrane</location>
        <topology evidence="1">Multi-pass membrane protein</topology>
    </subcellularLocation>
</comment>
<comment type="caution">
    <text evidence="7">The sequence shown here is derived from an EMBL/GenBank/DDBJ whole genome shotgun (WGS) entry which is preliminary data.</text>
</comment>
<evidence type="ECO:0000256" key="1">
    <source>
        <dbReference type="ARBA" id="ARBA00004141"/>
    </source>
</evidence>
<keyword evidence="4 6" id="KW-1133">Transmembrane helix</keyword>
<keyword evidence="3 6" id="KW-0812">Transmembrane</keyword>
<reference evidence="7 8" key="1">
    <citation type="submission" date="2019-11" db="EMBL/GenBank/DDBJ databases">
        <title>Type strains purchased from KCTC, JCM and DSMZ.</title>
        <authorList>
            <person name="Lu H."/>
        </authorList>
    </citation>
    <scope>NUCLEOTIDE SEQUENCE [LARGE SCALE GENOMIC DNA]</scope>
    <source>
        <strain evidence="7 8">KCTC 22382</strain>
    </source>
</reference>
<evidence type="ECO:0000256" key="3">
    <source>
        <dbReference type="ARBA" id="ARBA00022692"/>
    </source>
</evidence>
<dbReference type="InterPro" id="IPR004307">
    <property type="entry name" value="TspO_MBR"/>
</dbReference>
<dbReference type="FunFam" id="1.20.1260.100:FF:000001">
    <property type="entry name" value="translocator protein 2"/>
    <property type="match status" value="1"/>
</dbReference>
<evidence type="ECO:0000313" key="7">
    <source>
        <dbReference type="EMBL" id="MTV39749.1"/>
    </source>
</evidence>
<dbReference type="Proteomes" id="UP000475582">
    <property type="component" value="Unassembled WGS sequence"/>
</dbReference>
<dbReference type="OrthoDB" id="9795496at2"/>
<evidence type="ECO:0000313" key="8">
    <source>
        <dbReference type="Proteomes" id="UP000475582"/>
    </source>
</evidence>
<feature type="transmembrane region" description="Helical" evidence="6">
    <location>
        <begin position="49"/>
        <end position="68"/>
    </location>
</feature>
<keyword evidence="8" id="KW-1185">Reference proteome</keyword>
<dbReference type="Pfam" id="PF03073">
    <property type="entry name" value="TspO_MBR"/>
    <property type="match status" value="1"/>
</dbReference>
<evidence type="ECO:0000256" key="5">
    <source>
        <dbReference type="ARBA" id="ARBA00023136"/>
    </source>
</evidence>
<dbReference type="GO" id="GO:0033013">
    <property type="term" value="P:tetrapyrrole metabolic process"/>
    <property type="evidence" value="ECO:0007669"/>
    <property type="project" value="UniProtKB-ARBA"/>
</dbReference>
<comment type="similarity">
    <text evidence="2">Belongs to the TspO/BZRP family.</text>
</comment>
<sequence>MTKTRNLLSLIGWIALTAAFATLGGLGSATAPAFYSQLNQPAWAPPTWLFGPAWTVLYLMMAVAAWRVARAGRSAALLVYLVQLALNALWSWLFFGWHMGAAAFACIVVLWLLIAATIVLFGRIDPLAAALLLPYIAWVSFASALCFSIWQRNPGLL</sequence>
<evidence type="ECO:0000256" key="2">
    <source>
        <dbReference type="ARBA" id="ARBA00007524"/>
    </source>
</evidence>
<accession>A0A6L6PM18</accession>
<dbReference type="PANTHER" id="PTHR10057">
    <property type="entry name" value="PERIPHERAL-TYPE BENZODIAZEPINE RECEPTOR"/>
    <property type="match status" value="1"/>
</dbReference>
<dbReference type="GO" id="GO:0016020">
    <property type="term" value="C:membrane"/>
    <property type="evidence" value="ECO:0007669"/>
    <property type="project" value="UniProtKB-SubCell"/>
</dbReference>
<proteinExistence type="inferred from homology"/>
<dbReference type="EMBL" id="WNKY01000023">
    <property type="protein sequence ID" value="MTV39749.1"/>
    <property type="molecule type" value="Genomic_DNA"/>
</dbReference>
<feature type="transmembrane region" description="Helical" evidence="6">
    <location>
        <begin position="128"/>
        <end position="150"/>
    </location>
</feature>
<dbReference type="PANTHER" id="PTHR10057:SF0">
    <property type="entry name" value="TRANSLOCATOR PROTEIN"/>
    <property type="match status" value="1"/>
</dbReference>
<dbReference type="CDD" id="cd15904">
    <property type="entry name" value="TSPO_MBR"/>
    <property type="match status" value="1"/>
</dbReference>
<evidence type="ECO:0000256" key="6">
    <source>
        <dbReference type="SAM" id="Phobius"/>
    </source>
</evidence>
<evidence type="ECO:0000256" key="4">
    <source>
        <dbReference type="ARBA" id="ARBA00022989"/>
    </source>
</evidence>
<keyword evidence="5 6" id="KW-0472">Membrane</keyword>
<feature type="transmembrane region" description="Helical" evidence="6">
    <location>
        <begin position="101"/>
        <end position="121"/>
    </location>
</feature>
<protein>
    <submittedName>
        <fullName evidence="7">Tryptophan-rich sensory protein</fullName>
    </submittedName>
</protein>
<dbReference type="Gene3D" id="1.20.1260.100">
    <property type="entry name" value="TspO/MBR protein"/>
    <property type="match status" value="1"/>
</dbReference>
<dbReference type="RefSeq" id="WP_155465548.1">
    <property type="nucleotide sequence ID" value="NZ_WNKY01000023.1"/>
</dbReference>
<organism evidence="7 8">
    <name type="scientific">Duganella radicis</name>
    <dbReference type="NCBI Taxonomy" id="551988"/>
    <lineage>
        <taxon>Bacteria</taxon>
        <taxon>Pseudomonadati</taxon>
        <taxon>Pseudomonadota</taxon>
        <taxon>Betaproteobacteria</taxon>
        <taxon>Burkholderiales</taxon>
        <taxon>Oxalobacteraceae</taxon>
        <taxon>Telluria group</taxon>
        <taxon>Duganella</taxon>
    </lineage>
</organism>
<dbReference type="InterPro" id="IPR038330">
    <property type="entry name" value="TspO/MBR-related_sf"/>
</dbReference>